<dbReference type="EMBL" id="CAJRAU010000011">
    <property type="protein sequence ID" value="CAG5074572.1"/>
    <property type="molecule type" value="Genomic_DNA"/>
</dbReference>
<comment type="subcellular location">
    <subcellularLocation>
        <location evidence="1">Cell outer membrane</location>
    </subcellularLocation>
</comment>
<keyword evidence="2 4" id="KW-0472">Membrane</keyword>
<evidence type="ECO:0000256" key="6">
    <source>
        <dbReference type="SAM" id="SignalP"/>
    </source>
</evidence>
<dbReference type="Pfam" id="PF00691">
    <property type="entry name" value="OmpA"/>
    <property type="match status" value="1"/>
</dbReference>
<comment type="caution">
    <text evidence="8">The sequence shown here is derived from an EMBL/GenBank/DDBJ whole genome shotgun (WGS) entry which is preliminary data.</text>
</comment>
<dbReference type="InterPro" id="IPR006665">
    <property type="entry name" value="OmpA-like"/>
</dbReference>
<evidence type="ECO:0000256" key="3">
    <source>
        <dbReference type="ARBA" id="ARBA00023237"/>
    </source>
</evidence>
<feature type="compositionally biased region" description="Low complexity" evidence="5">
    <location>
        <begin position="56"/>
        <end position="78"/>
    </location>
</feature>
<evidence type="ECO:0000259" key="7">
    <source>
        <dbReference type="PROSITE" id="PS51123"/>
    </source>
</evidence>
<dbReference type="Gene3D" id="3.30.1330.60">
    <property type="entry name" value="OmpA-like domain"/>
    <property type="match status" value="1"/>
</dbReference>
<organism evidence="8 9">
    <name type="scientific">Dyadobacter linearis</name>
    <dbReference type="NCBI Taxonomy" id="2823330"/>
    <lineage>
        <taxon>Bacteria</taxon>
        <taxon>Pseudomonadati</taxon>
        <taxon>Bacteroidota</taxon>
        <taxon>Cytophagia</taxon>
        <taxon>Cytophagales</taxon>
        <taxon>Spirosomataceae</taxon>
        <taxon>Dyadobacter</taxon>
    </lineage>
</organism>
<feature type="compositionally biased region" description="Polar residues" evidence="5">
    <location>
        <begin position="79"/>
        <end position="88"/>
    </location>
</feature>
<dbReference type="PANTHER" id="PTHR30329:SF21">
    <property type="entry name" value="LIPOPROTEIN YIAD-RELATED"/>
    <property type="match status" value="1"/>
</dbReference>
<dbReference type="SUPFAM" id="SSF103088">
    <property type="entry name" value="OmpA-like"/>
    <property type="match status" value="1"/>
</dbReference>
<accession>A0ABM8UY22</accession>
<keyword evidence="9" id="KW-1185">Reference proteome</keyword>
<dbReference type="RefSeq" id="WP_215236483.1">
    <property type="nucleotide sequence ID" value="NZ_CAJRAU010000011.1"/>
</dbReference>
<dbReference type="InterPro" id="IPR006664">
    <property type="entry name" value="OMP_bac"/>
</dbReference>
<keyword evidence="3" id="KW-0998">Cell outer membrane</keyword>
<dbReference type="PANTHER" id="PTHR30329">
    <property type="entry name" value="STATOR ELEMENT OF FLAGELLAR MOTOR COMPLEX"/>
    <property type="match status" value="1"/>
</dbReference>
<dbReference type="PRINTS" id="PR01021">
    <property type="entry name" value="OMPADOMAIN"/>
</dbReference>
<sequence length="451" mass="49070">MKKIFLIGLLCSYCISSPAQLLDRIKNRVEQKVVDQIDDSIDKATQKKKNKDKTSTADTSASGTAQPGAAQPGAAQSTTVPSETQQAGTVAAPAVNEQAGGAAGKNATDITAYSRFDFVPGNKIILHEDFSQDELGDFPANWNTRSGAEIVNIAGKSGKWLRINQNGVFYPEYLTGDLPENFTLQLDLIGNKNVSNIGEFMISLMQTSTVDEKFAWGTADQVSTPSFKISFQPTSSENGQLRYSSNLIGNQYKYGVAEFNTHENAAKVSIWKQKQRVRVYLDSTKVLDLPRALDPAATLNSLIFAAENPDFNQKGGAFFIGNIQLAVGAADTRNKLVSEGKFVTRGILFNVNSDKILPQSYGTLKDIAQVLQENTSLRVQIVGHTDADGNENTNEDLSKRRAGAVKETLVSTFSIDASRLETDGKGKSQPIDTNDTPIGKANNRRVEFIRL</sequence>
<keyword evidence="8" id="KW-0449">Lipoprotein</keyword>
<evidence type="ECO:0000313" key="8">
    <source>
        <dbReference type="EMBL" id="CAG5074572.1"/>
    </source>
</evidence>
<feature type="region of interest" description="Disordered" evidence="5">
    <location>
        <begin position="44"/>
        <end position="90"/>
    </location>
</feature>
<dbReference type="CDD" id="cd07185">
    <property type="entry name" value="OmpA_C-like"/>
    <property type="match status" value="1"/>
</dbReference>
<evidence type="ECO:0000313" key="9">
    <source>
        <dbReference type="Proteomes" id="UP000679725"/>
    </source>
</evidence>
<name>A0ABM8UY22_9BACT</name>
<dbReference type="Proteomes" id="UP000679725">
    <property type="component" value="Unassembled WGS sequence"/>
</dbReference>
<evidence type="ECO:0000256" key="1">
    <source>
        <dbReference type="ARBA" id="ARBA00004442"/>
    </source>
</evidence>
<dbReference type="InterPro" id="IPR036737">
    <property type="entry name" value="OmpA-like_sf"/>
</dbReference>
<evidence type="ECO:0000256" key="4">
    <source>
        <dbReference type="PROSITE-ProRule" id="PRU00473"/>
    </source>
</evidence>
<proteinExistence type="predicted"/>
<feature type="domain" description="OmpA-like" evidence="7">
    <location>
        <begin position="336"/>
        <end position="451"/>
    </location>
</feature>
<dbReference type="PROSITE" id="PS51123">
    <property type="entry name" value="OMPA_2"/>
    <property type="match status" value="1"/>
</dbReference>
<evidence type="ECO:0000256" key="2">
    <source>
        <dbReference type="ARBA" id="ARBA00023136"/>
    </source>
</evidence>
<dbReference type="InterPro" id="IPR050330">
    <property type="entry name" value="Bact_OuterMem_StrucFunc"/>
</dbReference>
<feature type="signal peptide" evidence="6">
    <location>
        <begin position="1"/>
        <end position="21"/>
    </location>
</feature>
<evidence type="ECO:0000256" key="5">
    <source>
        <dbReference type="SAM" id="MobiDB-lite"/>
    </source>
</evidence>
<keyword evidence="6" id="KW-0732">Signal</keyword>
<gene>
    <name evidence="8" type="primary">pal_15</name>
    <name evidence="8" type="ORF">DYBT9623_05259</name>
</gene>
<reference evidence="8 9" key="1">
    <citation type="submission" date="2021-04" db="EMBL/GenBank/DDBJ databases">
        <authorList>
            <person name="Rodrigo-Torres L."/>
            <person name="Arahal R. D."/>
            <person name="Lucena T."/>
        </authorList>
    </citation>
    <scope>NUCLEOTIDE SEQUENCE [LARGE SCALE GENOMIC DNA]</scope>
    <source>
        <strain evidence="8 9">CECT 9623</strain>
    </source>
</reference>
<protein>
    <submittedName>
        <fullName evidence="8">Peptidoglycan-associated lipoprotein</fullName>
    </submittedName>
</protein>
<feature type="chain" id="PRO_5045508821" evidence="6">
    <location>
        <begin position="22"/>
        <end position="451"/>
    </location>
</feature>